<keyword evidence="2" id="KW-0808">Transferase</keyword>
<keyword evidence="3" id="KW-1185">Reference proteome</keyword>
<sequence length="281" mass="32226">MNIEKIIKELQQNNILSTKQINYEQLNGGTVSELYLLHNNGKKYVVKSNDSQVIKSEANFLDTYKDLNFLPQLLFVEESFNYFVYSFINGSTNYSKKNKKDMLCVLVNELINNYRPISQYIGWGWADEPTASWRSFLMTEILEANKIIGSQLSRNDFNLIQNLVKKNGNDHIPFLLHGDCGVHNFIFNNGRLTGVIDPTPVIGDPIYDLIYAFCSSPDDLTKATLDTAASQLVVINRNISNLYEQLLIGLFLRIGSCVKHHPDDIGAYLKAWEYWKRIVIR</sequence>
<evidence type="ECO:0000313" key="2">
    <source>
        <dbReference type="EMBL" id="NMO77634.1"/>
    </source>
</evidence>
<dbReference type="GO" id="GO:0016740">
    <property type="term" value="F:transferase activity"/>
    <property type="evidence" value="ECO:0007669"/>
    <property type="project" value="UniProtKB-KW"/>
</dbReference>
<dbReference type="AlphaFoldDB" id="A0A7Y0K9K9"/>
<dbReference type="SUPFAM" id="SSF56112">
    <property type="entry name" value="Protein kinase-like (PK-like)"/>
    <property type="match status" value="1"/>
</dbReference>
<evidence type="ECO:0000313" key="3">
    <source>
        <dbReference type="Proteomes" id="UP000588491"/>
    </source>
</evidence>
<dbReference type="EMBL" id="JABBPK010000001">
    <property type="protein sequence ID" value="NMO77634.1"/>
    <property type="molecule type" value="Genomic_DNA"/>
</dbReference>
<comment type="caution">
    <text evidence="2">The sequence shown here is derived from an EMBL/GenBank/DDBJ whole genome shotgun (WGS) entry which is preliminary data.</text>
</comment>
<dbReference type="RefSeq" id="WP_169188513.1">
    <property type="nucleotide sequence ID" value="NZ_JABBPK010000001.1"/>
</dbReference>
<name>A0A7Y0K9K9_9BACI</name>
<dbReference type="Pfam" id="PF01636">
    <property type="entry name" value="APH"/>
    <property type="match status" value="1"/>
</dbReference>
<organism evidence="2 3">
    <name type="scientific">Niallia alba</name>
    <dbReference type="NCBI Taxonomy" id="2729105"/>
    <lineage>
        <taxon>Bacteria</taxon>
        <taxon>Bacillati</taxon>
        <taxon>Bacillota</taxon>
        <taxon>Bacilli</taxon>
        <taxon>Bacillales</taxon>
        <taxon>Bacillaceae</taxon>
        <taxon>Niallia</taxon>
    </lineage>
</organism>
<evidence type="ECO:0000259" key="1">
    <source>
        <dbReference type="Pfam" id="PF01636"/>
    </source>
</evidence>
<reference evidence="2 3" key="1">
    <citation type="submission" date="2020-04" db="EMBL/GenBank/DDBJ databases">
        <title>Bacillus sp. UniB3 isolated from commercial digestive syrup.</title>
        <authorList>
            <person name="Thorat V."/>
            <person name="Kirdat K."/>
            <person name="Tiwarekar B."/>
            <person name="Yadav A."/>
        </authorList>
    </citation>
    <scope>NUCLEOTIDE SEQUENCE [LARGE SCALE GENOMIC DNA]</scope>
    <source>
        <strain evidence="2 3">UniB3</strain>
    </source>
</reference>
<proteinExistence type="predicted"/>
<dbReference type="Proteomes" id="UP000588491">
    <property type="component" value="Unassembled WGS sequence"/>
</dbReference>
<protein>
    <submittedName>
        <fullName evidence="2">Phosphotransferase</fullName>
    </submittedName>
</protein>
<accession>A0A7Y0K9K9</accession>
<dbReference type="Gene3D" id="3.90.1200.10">
    <property type="match status" value="1"/>
</dbReference>
<dbReference type="InterPro" id="IPR002575">
    <property type="entry name" value="Aminoglycoside_PTrfase"/>
</dbReference>
<feature type="domain" description="Aminoglycoside phosphotransferase" evidence="1">
    <location>
        <begin position="173"/>
        <end position="215"/>
    </location>
</feature>
<dbReference type="InterPro" id="IPR011009">
    <property type="entry name" value="Kinase-like_dom_sf"/>
</dbReference>
<gene>
    <name evidence="2" type="ORF">HHU08_11575</name>
</gene>